<dbReference type="EMBL" id="CP011494">
    <property type="protein sequence ID" value="AKO52999.1"/>
    <property type="molecule type" value="Genomic_DNA"/>
</dbReference>
<organism evidence="2 3">
    <name type="scientific">Marinobacter psychrophilus</name>
    <dbReference type="NCBI Taxonomy" id="330734"/>
    <lineage>
        <taxon>Bacteria</taxon>
        <taxon>Pseudomonadati</taxon>
        <taxon>Pseudomonadota</taxon>
        <taxon>Gammaproteobacteria</taxon>
        <taxon>Pseudomonadales</taxon>
        <taxon>Marinobacteraceae</taxon>
        <taxon>Marinobacter</taxon>
    </lineage>
</organism>
<dbReference type="KEGG" id="mpq:ABA45_11795"/>
<gene>
    <name evidence="2" type="ORF">ABA45_11795</name>
</gene>
<evidence type="ECO:0000313" key="2">
    <source>
        <dbReference type="EMBL" id="AKO52999.1"/>
    </source>
</evidence>
<dbReference type="AlphaFoldDB" id="A0A0H4I216"/>
<dbReference type="Pfam" id="PF04230">
    <property type="entry name" value="PS_pyruv_trans"/>
    <property type="match status" value="1"/>
</dbReference>
<dbReference type="InterPro" id="IPR007345">
    <property type="entry name" value="Polysacch_pyruvyl_Trfase"/>
</dbReference>
<protein>
    <recommendedName>
        <fullName evidence="1">Polysaccharide pyruvyl transferase domain-containing protein</fullName>
    </recommendedName>
</protein>
<keyword evidence="3" id="KW-1185">Reference proteome</keyword>
<evidence type="ECO:0000313" key="3">
    <source>
        <dbReference type="Proteomes" id="UP000036406"/>
    </source>
</evidence>
<evidence type="ECO:0000259" key="1">
    <source>
        <dbReference type="Pfam" id="PF04230"/>
    </source>
</evidence>
<reference evidence="2 3" key="1">
    <citation type="submission" date="2015-05" db="EMBL/GenBank/DDBJ databases">
        <title>Complete genome of Marinobacter psychrophilus strain 20041T isolated from sea-ice of the Canadian Basin.</title>
        <authorList>
            <person name="Song L."/>
            <person name="Ren L."/>
            <person name="Yu Y."/>
            <person name="Wang X."/>
        </authorList>
    </citation>
    <scope>NUCLEOTIDE SEQUENCE [LARGE SCALE GENOMIC DNA]</scope>
    <source>
        <strain evidence="2 3">20041</strain>
    </source>
</reference>
<dbReference type="PATRIC" id="fig|330734.3.peg.2471"/>
<proteinExistence type="predicted"/>
<sequence length="160" mass="18479">MSFKVAVINDTSVTMHYGCERVMKNLRKLLTSIGMDVSFLWPVGEKLTDNDLPTSLDLIIVNGEGTLHHDADRERVGWLLEVPMLAKKRNCPAVLINATIYKNSDSFYENIKCFDSIWCRDTYSQDLLRSKGVNSKYCPDLTMIYELKPCHNKMFRKKYC</sequence>
<name>A0A0H4I216_9GAMM</name>
<dbReference type="RefSeq" id="WP_048386337.1">
    <property type="nucleotide sequence ID" value="NZ_CP011494.1"/>
</dbReference>
<feature type="domain" description="Polysaccharide pyruvyl transferase" evidence="1">
    <location>
        <begin position="23"/>
        <end position="143"/>
    </location>
</feature>
<accession>A0A0H4I216</accession>
<dbReference type="Proteomes" id="UP000036406">
    <property type="component" value="Chromosome"/>
</dbReference>